<dbReference type="PANTHER" id="PTHR47969:SF15">
    <property type="entry name" value="CHROMOSOME-ASSOCIATED KINESIN KIF4A-RELATED"/>
    <property type="match status" value="1"/>
</dbReference>
<feature type="domain" description="Kinesin motor" evidence="10">
    <location>
        <begin position="8"/>
        <end position="322"/>
    </location>
</feature>
<comment type="similarity">
    <text evidence="7 8">Belongs to the TRAFAC class myosin-kinesin ATPase superfamily. Kinesin family.</text>
</comment>
<dbReference type="InParanoid" id="A0A6I8W3V3"/>
<evidence type="ECO:0000256" key="4">
    <source>
        <dbReference type="ARBA" id="ARBA00022840"/>
    </source>
</evidence>
<keyword evidence="7 8" id="KW-0505">Motor protein</keyword>
<dbReference type="GO" id="GO:0005874">
    <property type="term" value="C:microtubule"/>
    <property type="evidence" value="ECO:0007669"/>
    <property type="project" value="UniProtKB-KW"/>
</dbReference>
<dbReference type="CDD" id="cd00106">
    <property type="entry name" value="KISc"/>
    <property type="match status" value="1"/>
</dbReference>
<sequence length="748" mass="83384">MDNGKLSAVRVAVREAPFRSFLGRQEPSIVQFSPQAGNSLVVDQNDYHFDHAFRSSVSQEQLYDALIQPLVDKLFCGFQCTAMAYGQTGTGKSYSMGMVTDKEPTKEEHLGVLPRCLRDILDRVAAQQENTAERTRITASFIEIYNEKAFDLLSTSPMDPMVTSRCQSRTCMPLASQQDLQRLLQLGTSNRHVRRTNMNAKSSRSHAIVTIHVWQEDGKELARMNIVDLAGSEGVRRTGHEGVARQEGVNINLGLLSINKVVMALAAGHAVIPYRDSILTTVLQESLTSQSYLTFLACISPHSCDLTETISTLRFAKSAKRLRLNPQQMNMARAHQLQLQQKQSMAARTPHIFRRVMTSSTSVKRSRPPQNAGAGAPIQNSSYLMPPKAKESMPLMQLQRTRSEMGLTPKAKKRAREELQLEMGLIAPSVSDMSESSLVQPQVVKPLALPMLHLQRTRSEMVLTPKGERRCVQDGCSPDVTLSNSGLHLIIPLNRGQEEELQLDATLVEPSRINFSDCTQEEQDSKAMAPPPPPDNGRRRSRSFFHSSVLSIPEEPGAQQQQPQQPMRCLFFSSPFSPINLQTADSLQMSGILPLETSVRPQVRRSARLNSMCNITQPPPEQQHQQQKNESVLRRSMRLAVKSEKGVVQTKDLLTTQISGSVRVRGVRSKAAATNWMSKHRVMFLNLLNTAEVRELQKLPGIGPKTAFALVMQRSRLGGFQSLAQIESLPIWAGKKWLRVCQANCLDP</sequence>
<dbReference type="Pfam" id="PF12836">
    <property type="entry name" value="HHH_3"/>
    <property type="match status" value="1"/>
</dbReference>
<organism evidence="11 12">
    <name type="scientific">Drosophila pseudoobscura pseudoobscura</name>
    <name type="common">Fruit fly</name>
    <dbReference type="NCBI Taxonomy" id="46245"/>
    <lineage>
        <taxon>Eukaryota</taxon>
        <taxon>Metazoa</taxon>
        <taxon>Ecdysozoa</taxon>
        <taxon>Arthropoda</taxon>
        <taxon>Hexapoda</taxon>
        <taxon>Insecta</taxon>
        <taxon>Pterygota</taxon>
        <taxon>Neoptera</taxon>
        <taxon>Endopterygota</taxon>
        <taxon>Diptera</taxon>
        <taxon>Brachycera</taxon>
        <taxon>Muscomorpha</taxon>
        <taxon>Ephydroidea</taxon>
        <taxon>Drosophilidae</taxon>
        <taxon>Drosophila</taxon>
        <taxon>Sophophora</taxon>
    </lineage>
</organism>
<keyword evidence="6" id="KW-0206">Cytoskeleton</keyword>
<evidence type="ECO:0000256" key="5">
    <source>
        <dbReference type="ARBA" id="ARBA00023054"/>
    </source>
</evidence>
<dbReference type="SMART" id="SM00129">
    <property type="entry name" value="KISc"/>
    <property type="match status" value="1"/>
</dbReference>
<dbReference type="RefSeq" id="XP_033237993.1">
    <property type="nucleotide sequence ID" value="XM_033382102.1"/>
</dbReference>
<comment type="subcellular location">
    <subcellularLocation>
        <location evidence="1">Cytoplasm</location>
        <location evidence="1">Cytoskeleton</location>
    </subcellularLocation>
</comment>
<dbReference type="InterPro" id="IPR001752">
    <property type="entry name" value="Kinesin_motor_dom"/>
</dbReference>
<dbReference type="InterPro" id="IPR019821">
    <property type="entry name" value="Kinesin_motor_CS"/>
</dbReference>
<evidence type="ECO:0000259" key="10">
    <source>
        <dbReference type="PROSITE" id="PS50067"/>
    </source>
</evidence>
<evidence type="ECO:0000313" key="11">
    <source>
        <dbReference type="Proteomes" id="UP000001819"/>
    </source>
</evidence>
<dbReference type="GO" id="GO:0003777">
    <property type="term" value="F:microtubule motor activity"/>
    <property type="evidence" value="ECO:0007669"/>
    <property type="project" value="InterPro"/>
</dbReference>
<evidence type="ECO:0000256" key="3">
    <source>
        <dbReference type="ARBA" id="ARBA00022741"/>
    </source>
</evidence>
<keyword evidence="3 7" id="KW-0547">Nucleotide-binding</keyword>
<evidence type="ECO:0000256" key="1">
    <source>
        <dbReference type="ARBA" id="ARBA00004245"/>
    </source>
</evidence>
<dbReference type="InterPro" id="IPR036961">
    <property type="entry name" value="Kinesin_motor_dom_sf"/>
</dbReference>
<keyword evidence="4 7" id="KW-0067">ATP-binding</keyword>
<dbReference type="PROSITE" id="PS00411">
    <property type="entry name" value="KINESIN_MOTOR_1"/>
    <property type="match status" value="1"/>
</dbReference>
<evidence type="ECO:0000256" key="2">
    <source>
        <dbReference type="ARBA" id="ARBA00022490"/>
    </source>
</evidence>
<dbReference type="GO" id="GO:0007052">
    <property type="term" value="P:mitotic spindle organization"/>
    <property type="evidence" value="ECO:0007669"/>
    <property type="project" value="TreeGrafter"/>
</dbReference>
<evidence type="ECO:0000256" key="6">
    <source>
        <dbReference type="ARBA" id="ARBA00023212"/>
    </source>
</evidence>
<dbReference type="FunCoup" id="A0A6I8W3V3">
    <property type="interactions" value="94"/>
</dbReference>
<evidence type="ECO:0000313" key="12">
    <source>
        <dbReference type="RefSeq" id="XP_033237993.1"/>
    </source>
</evidence>
<dbReference type="AlphaFoldDB" id="A0A6I8W3V3"/>
<dbReference type="PROSITE" id="PS50067">
    <property type="entry name" value="KINESIN_MOTOR_2"/>
    <property type="match status" value="1"/>
</dbReference>
<feature type="region of interest" description="Disordered" evidence="9">
    <location>
        <begin position="518"/>
        <end position="541"/>
    </location>
</feature>
<dbReference type="SUPFAM" id="SSF47781">
    <property type="entry name" value="RuvA domain 2-like"/>
    <property type="match status" value="1"/>
</dbReference>
<dbReference type="Gene3D" id="3.40.850.10">
    <property type="entry name" value="Kinesin motor domain"/>
    <property type="match status" value="1"/>
</dbReference>
<evidence type="ECO:0000256" key="7">
    <source>
        <dbReference type="PROSITE-ProRule" id="PRU00283"/>
    </source>
</evidence>
<evidence type="ECO:0000256" key="9">
    <source>
        <dbReference type="SAM" id="MobiDB-lite"/>
    </source>
</evidence>
<dbReference type="PRINTS" id="PR00380">
    <property type="entry name" value="KINESINHEAVY"/>
</dbReference>
<keyword evidence="5" id="KW-0175">Coiled coil</keyword>
<name>A0A6I8W3V3_DROPS</name>
<feature type="region of interest" description="Disordered" evidence="9">
    <location>
        <begin position="358"/>
        <end position="383"/>
    </location>
</feature>
<dbReference type="InterPro" id="IPR027417">
    <property type="entry name" value="P-loop_NTPase"/>
</dbReference>
<evidence type="ECO:0000256" key="8">
    <source>
        <dbReference type="RuleBase" id="RU000394"/>
    </source>
</evidence>
<dbReference type="GO" id="GO:0005524">
    <property type="term" value="F:ATP binding"/>
    <property type="evidence" value="ECO:0007669"/>
    <property type="project" value="UniProtKB-UniRule"/>
</dbReference>
<dbReference type="InterPro" id="IPR027640">
    <property type="entry name" value="Kinesin-like_fam"/>
</dbReference>
<proteinExistence type="inferred from homology"/>
<keyword evidence="11" id="KW-1185">Reference proteome</keyword>
<dbReference type="GO" id="GO:0051231">
    <property type="term" value="P:spindle elongation"/>
    <property type="evidence" value="ECO:0007669"/>
    <property type="project" value="TreeGrafter"/>
</dbReference>
<gene>
    <name evidence="12" type="primary">nod</name>
</gene>
<reference evidence="12" key="1">
    <citation type="submission" date="2025-08" db="UniProtKB">
        <authorList>
            <consortium name="RefSeq"/>
        </authorList>
    </citation>
    <scope>IDENTIFICATION</scope>
    <source>
        <strain evidence="12">MV-25-SWS-2005</strain>
        <tissue evidence="12">Whole body</tissue>
    </source>
</reference>
<dbReference type="GO" id="GO:0007018">
    <property type="term" value="P:microtubule-based movement"/>
    <property type="evidence" value="ECO:0007669"/>
    <property type="project" value="InterPro"/>
</dbReference>
<keyword evidence="2" id="KW-0963">Cytoplasm</keyword>
<dbReference type="SUPFAM" id="SSF52540">
    <property type="entry name" value="P-loop containing nucleoside triphosphate hydrolases"/>
    <property type="match status" value="1"/>
</dbReference>
<keyword evidence="8" id="KW-0493">Microtubule</keyword>
<dbReference type="PANTHER" id="PTHR47969">
    <property type="entry name" value="CHROMOSOME-ASSOCIATED KINESIN KIF4A-RELATED"/>
    <property type="match status" value="1"/>
</dbReference>
<dbReference type="InterPro" id="IPR010994">
    <property type="entry name" value="RuvA_2-like"/>
</dbReference>
<dbReference type="GO" id="GO:0008017">
    <property type="term" value="F:microtubule binding"/>
    <property type="evidence" value="ECO:0007669"/>
    <property type="project" value="InterPro"/>
</dbReference>
<protein>
    <recommendedName>
        <fullName evidence="8">Kinesin-like protein</fullName>
    </recommendedName>
</protein>
<dbReference type="Gene3D" id="1.10.150.280">
    <property type="entry name" value="AF1531-like domain"/>
    <property type="match status" value="1"/>
</dbReference>
<dbReference type="GO" id="GO:0005875">
    <property type="term" value="C:microtubule associated complex"/>
    <property type="evidence" value="ECO:0007669"/>
    <property type="project" value="TreeGrafter"/>
</dbReference>
<dbReference type="Proteomes" id="UP000001819">
    <property type="component" value="Chromosome X"/>
</dbReference>
<dbReference type="Pfam" id="PF00225">
    <property type="entry name" value="Kinesin"/>
    <property type="match status" value="1"/>
</dbReference>
<accession>A0A6I8W3V3</accession>
<feature type="binding site" evidence="7">
    <location>
        <begin position="86"/>
        <end position="93"/>
    </location>
    <ligand>
        <name>ATP</name>
        <dbReference type="ChEBI" id="CHEBI:30616"/>
    </ligand>
</feature>